<evidence type="ECO:0000259" key="3">
    <source>
        <dbReference type="Pfam" id="PF03477"/>
    </source>
</evidence>
<dbReference type="AlphaFoldDB" id="A0A1F5X2Y7"/>
<reference evidence="4 5" key="1">
    <citation type="journal article" date="2016" name="Nat. Commun.">
        <title>Thousands of microbial genomes shed light on interconnected biogeochemical processes in an aquifer system.</title>
        <authorList>
            <person name="Anantharaman K."/>
            <person name="Brown C.T."/>
            <person name="Hug L.A."/>
            <person name="Sharon I."/>
            <person name="Castelle C.J."/>
            <person name="Probst A.J."/>
            <person name="Thomas B.C."/>
            <person name="Singh A."/>
            <person name="Wilkins M.J."/>
            <person name="Karaoz U."/>
            <person name="Brodie E.L."/>
            <person name="Williams K.H."/>
            <person name="Hubbard S.S."/>
            <person name="Banfield J.F."/>
        </authorList>
    </citation>
    <scope>NUCLEOTIDE SEQUENCE [LARGE SCALE GENOMIC DNA]</scope>
</reference>
<keyword evidence="2" id="KW-0067">ATP-binding</keyword>
<protein>
    <recommendedName>
        <fullName evidence="3">ATP-cone domain-containing protein</fullName>
    </recommendedName>
</protein>
<evidence type="ECO:0000256" key="1">
    <source>
        <dbReference type="ARBA" id="ARBA00022741"/>
    </source>
</evidence>
<feature type="domain" description="ATP-cone" evidence="3">
    <location>
        <begin position="4"/>
        <end position="74"/>
    </location>
</feature>
<dbReference type="InterPro" id="IPR005144">
    <property type="entry name" value="ATP-cone_dom"/>
</dbReference>
<accession>A0A1F5X2Y7</accession>
<dbReference type="Pfam" id="PF03477">
    <property type="entry name" value="ATP-cone"/>
    <property type="match status" value="1"/>
</dbReference>
<dbReference type="EMBL" id="MFIE01000023">
    <property type="protein sequence ID" value="OGF82257.1"/>
    <property type="molecule type" value="Genomic_DNA"/>
</dbReference>
<dbReference type="GO" id="GO:0005524">
    <property type="term" value="F:ATP binding"/>
    <property type="evidence" value="ECO:0007669"/>
    <property type="project" value="UniProtKB-KW"/>
</dbReference>
<name>A0A1F5X2Y7_9BACT</name>
<evidence type="ECO:0000313" key="4">
    <source>
        <dbReference type="EMBL" id="OGF82257.1"/>
    </source>
</evidence>
<evidence type="ECO:0000313" key="5">
    <source>
        <dbReference type="Proteomes" id="UP000178684"/>
    </source>
</evidence>
<gene>
    <name evidence="4" type="ORF">A3B18_02850</name>
</gene>
<proteinExistence type="predicted"/>
<evidence type="ECO:0000256" key="2">
    <source>
        <dbReference type="ARBA" id="ARBA00022840"/>
    </source>
</evidence>
<dbReference type="Proteomes" id="UP000178684">
    <property type="component" value="Unassembled WGS sequence"/>
</dbReference>
<sequence>MEAHIIKRRGHKEAYDERKVYGSVYSASLNAHLDKMNAEKIAEKVSCEITEWIAAETEQVSSEKIFRKAIELIKNENKDVSFMYETHRDLA</sequence>
<organism evidence="4 5">
    <name type="scientific">Candidatus Giovannonibacteria bacterium RIFCSPLOWO2_01_FULL_46_13</name>
    <dbReference type="NCBI Taxonomy" id="1798352"/>
    <lineage>
        <taxon>Bacteria</taxon>
        <taxon>Candidatus Giovannoniibacteriota</taxon>
    </lineage>
</organism>
<keyword evidence="1" id="KW-0547">Nucleotide-binding</keyword>
<comment type="caution">
    <text evidence="4">The sequence shown here is derived from an EMBL/GenBank/DDBJ whole genome shotgun (WGS) entry which is preliminary data.</text>
</comment>